<protein>
    <submittedName>
        <fullName evidence="1">Uncharacterized protein</fullName>
    </submittedName>
</protein>
<dbReference type="Proteomes" id="UP001632037">
    <property type="component" value="Unassembled WGS sequence"/>
</dbReference>
<proteinExistence type="predicted"/>
<name>A0ABD3EXB4_9STRA</name>
<accession>A0ABD3EXB4</accession>
<gene>
    <name evidence="1" type="ORF">V7S43_016045</name>
</gene>
<keyword evidence="2" id="KW-1185">Reference proteome</keyword>
<dbReference type="AlphaFoldDB" id="A0ABD3EXB4"/>
<dbReference type="EMBL" id="JBIMZQ010000050">
    <property type="protein sequence ID" value="KAL3658902.1"/>
    <property type="molecule type" value="Genomic_DNA"/>
</dbReference>
<sequence length="90" mass="10398">MNISVESVSENPETGGRYKAILIVRALNAEYAKLILVRLKEASCVLEDRLEMPTFVYVQNPKVFCDCVEWKRKDIDKQWKSYNEMAPAVD</sequence>
<organism evidence="1 2">
    <name type="scientific">Phytophthora oleae</name>
    <dbReference type="NCBI Taxonomy" id="2107226"/>
    <lineage>
        <taxon>Eukaryota</taxon>
        <taxon>Sar</taxon>
        <taxon>Stramenopiles</taxon>
        <taxon>Oomycota</taxon>
        <taxon>Peronosporomycetes</taxon>
        <taxon>Peronosporales</taxon>
        <taxon>Peronosporaceae</taxon>
        <taxon>Phytophthora</taxon>
    </lineage>
</organism>
<evidence type="ECO:0000313" key="2">
    <source>
        <dbReference type="Proteomes" id="UP001632037"/>
    </source>
</evidence>
<evidence type="ECO:0000313" key="1">
    <source>
        <dbReference type="EMBL" id="KAL3658902.1"/>
    </source>
</evidence>
<reference evidence="1 2" key="1">
    <citation type="submission" date="2024-09" db="EMBL/GenBank/DDBJ databases">
        <title>Genome sequencing and assembly of Phytophthora oleae, isolate VK10A, causative agent of rot of olive drupes.</title>
        <authorList>
            <person name="Conti Taguali S."/>
            <person name="Riolo M."/>
            <person name="La Spada F."/>
            <person name="Cacciola S.O."/>
            <person name="Dionisio G."/>
        </authorList>
    </citation>
    <scope>NUCLEOTIDE SEQUENCE [LARGE SCALE GENOMIC DNA]</scope>
    <source>
        <strain evidence="1 2">VK10A</strain>
    </source>
</reference>
<comment type="caution">
    <text evidence="1">The sequence shown here is derived from an EMBL/GenBank/DDBJ whole genome shotgun (WGS) entry which is preliminary data.</text>
</comment>